<sequence length="220" mass="25223">MLLSAYFLRPIIKYSPNTVVILFNSQKYRNFDNRLVCETWASESLNENETVSSKELPRKGVKDLAYIRQAFLPIPICQWATFIAVCKAAENSNQLSLSNTKISSSPITIYEKLGHVAIEPWILIDLGFAHKRSPDPNKELDWRNQGAAHTDCFLKYREAADFIIISDIDDILFPQLGKKYIQEFRSLAYQNPFAAGFSYNRYNIEVATSKILKIGKQNLF</sequence>
<protein>
    <submittedName>
        <fullName evidence="2">Glycosyltransferase family 92 protein</fullName>
    </submittedName>
</protein>
<name>A0AC35F467_9BILA</name>
<accession>A0AC35F467</accession>
<organism evidence="1 2">
    <name type="scientific">Panagrolaimus sp. PS1159</name>
    <dbReference type="NCBI Taxonomy" id="55785"/>
    <lineage>
        <taxon>Eukaryota</taxon>
        <taxon>Metazoa</taxon>
        <taxon>Ecdysozoa</taxon>
        <taxon>Nematoda</taxon>
        <taxon>Chromadorea</taxon>
        <taxon>Rhabditida</taxon>
        <taxon>Tylenchina</taxon>
        <taxon>Panagrolaimomorpha</taxon>
        <taxon>Panagrolaimoidea</taxon>
        <taxon>Panagrolaimidae</taxon>
        <taxon>Panagrolaimus</taxon>
    </lineage>
</organism>
<dbReference type="Proteomes" id="UP000887580">
    <property type="component" value="Unplaced"/>
</dbReference>
<proteinExistence type="predicted"/>
<evidence type="ECO:0000313" key="1">
    <source>
        <dbReference type="Proteomes" id="UP000887580"/>
    </source>
</evidence>
<evidence type="ECO:0000313" key="2">
    <source>
        <dbReference type="WBParaSite" id="PS1159_v2.g13685.t1"/>
    </source>
</evidence>
<reference evidence="2" key="1">
    <citation type="submission" date="2022-11" db="UniProtKB">
        <authorList>
            <consortium name="WormBaseParasite"/>
        </authorList>
    </citation>
    <scope>IDENTIFICATION</scope>
</reference>
<dbReference type="WBParaSite" id="PS1159_v2.g13685.t1">
    <property type="protein sequence ID" value="PS1159_v2.g13685.t1"/>
    <property type="gene ID" value="PS1159_v2.g13685"/>
</dbReference>